<keyword evidence="9 12" id="KW-0804">Transcription</keyword>
<dbReference type="InterPro" id="IPR006199">
    <property type="entry name" value="LexA_DNA-bd_dom"/>
</dbReference>
<dbReference type="InterPro" id="IPR039418">
    <property type="entry name" value="LexA-like"/>
</dbReference>
<evidence type="ECO:0000259" key="14">
    <source>
        <dbReference type="Pfam" id="PF00717"/>
    </source>
</evidence>
<evidence type="ECO:0000256" key="12">
    <source>
        <dbReference type="HAMAP-Rule" id="MF_00015"/>
    </source>
</evidence>
<dbReference type="EMBL" id="JACPUR010000023">
    <property type="protein sequence ID" value="MBI3128012.1"/>
    <property type="molecule type" value="Genomic_DNA"/>
</dbReference>
<dbReference type="InterPro" id="IPR006197">
    <property type="entry name" value="Peptidase_S24_LexA"/>
</dbReference>
<protein>
    <recommendedName>
        <fullName evidence="12">LexA repressor</fullName>
        <ecNumber evidence="12">3.4.21.88</ecNumber>
    </recommendedName>
</protein>
<evidence type="ECO:0000256" key="2">
    <source>
        <dbReference type="ARBA" id="ARBA00022491"/>
    </source>
</evidence>
<feature type="domain" description="LexA repressor DNA-binding" evidence="15">
    <location>
        <begin position="3"/>
        <end position="64"/>
    </location>
</feature>
<keyword evidence="8 12" id="KW-0238">DNA-binding</keyword>
<evidence type="ECO:0000256" key="3">
    <source>
        <dbReference type="ARBA" id="ARBA00022705"/>
    </source>
</evidence>
<name>A0A932I1E8_UNCTE</name>
<dbReference type="GO" id="GO:0003677">
    <property type="term" value="F:DNA binding"/>
    <property type="evidence" value="ECO:0007669"/>
    <property type="project" value="UniProtKB-UniRule"/>
</dbReference>
<evidence type="ECO:0000313" key="16">
    <source>
        <dbReference type="EMBL" id="MBI3128012.1"/>
    </source>
</evidence>
<dbReference type="SUPFAM" id="SSF51306">
    <property type="entry name" value="LexA/Signal peptidase"/>
    <property type="match status" value="1"/>
</dbReference>
<comment type="catalytic activity">
    <reaction evidence="12">
        <text>Hydrolysis of Ala-|-Gly bond in repressor LexA.</text>
        <dbReference type="EC" id="3.4.21.88"/>
    </reaction>
</comment>
<dbReference type="InterPro" id="IPR036286">
    <property type="entry name" value="LexA/Signal_pep-like_sf"/>
</dbReference>
<dbReference type="InterPro" id="IPR050077">
    <property type="entry name" value="LexA_repressor"/>
</dbReference>
<keyword evidence="11 12" id="KW-0742">SOS response</keyword>
<keyword evidence="6 12" id="KW-0068">Autocatalytic cleavage</keyword>
<dbReference type="Gene3D" id="2.10.109.10">
    <property type="entry name" value="Umud Fragment, subunit A"/>
    <property type="match status" value="1"/>
</dbReference>
<evidence type="ECO:0000259" key="15">
    <source>
        <dbReference type="Pfam" id="PF01726"/>
    </source>
</evidence>
<dbReference type="SUPFAM" id="SSF46785">
    <property type="entry name" value="Winged helix' DNA-binding domain"/>
    <property type="match status" value="1"/>
</dbReference>
<dbReference type="Pfam" id="PF01726">
    <property type="entry name" value="LexA_DNA_bind"/>
    <property type="match status" value="1"/>
</dbReference>
<dbReference type="GO" id="GO:0045892">
    <property type="term" value="P:negative regulation of DNA-templated transcription"/>
    <property type="evidence" value="ECO:0007669"/>
    <property type="project" value="UniProtKB-UniRule"/>
</dbReference>
<dbReference type="InterPro" id="IPR036388">
    <property type="entry name" value="WH-like_DNA-bd_sf"/>
</dbReference>
<dbReference type="NCBIfam" id="TIGR00498">
    <property type="entry name" value="lexA"/>
    <property type="match status" value="1"/>
</dbReference>
<evidence type="ECO:0000256" key="10">
    <source>
        <dbReference type="ARBA" id="ARBA00023204"/>
    </source>
</evidence>
<dbReference type="PRINTS" id="PR00726">
    <property type="entry name" value="LEXASERPTASE"/>
</dbReference>
<dbReference type="FunFam" id="1.10.10.10:FF:000009">
    <property type="entry name" value="LexA repressor"/>
    <property type="match status" value="1"/>
</dbReference>
<dbReference type="PANTHER" id="PTHR33516">
    <property type="entry name" value="LEXA REPRESSOR"/>
    <property type="match status" value="1"/>
</dbReference>
<dbReference type="GO" id="GO:0004252">
    <property type="term" value="F:serine-type endopeptidase activity"/>
    <property type="evidence" value="ECO:0007669"/>
    <property type="project" value="UniProtKB-UniRule"/>
</dbReference>
<evidence type="ECO:0000256" key="7">
    <source>
        <dbReference type="ARBA" id="ARBA00023015"/>
    </source>
</evidence>
<accession>A0A932I1E8</accession>
<feature type="active site" description="For autocatalytic cleavage activity" evidence="12">
    <location>
        <position position="126"/>
    </location>
</feature>
<feature type="domain" description="Peptidase S24/S26A/S26B/S26C" evidence="14">
    <location>
        <begin position="87"/>
        <end position="199"/>
    </location>
</feature>
<keyword evidence="3 12" id="KW-0235">DNA replication</keyword>
<feature type="DNA-binding region" description="H-T-H motif" evidence="12">
    <location>
        <begin position="27"/>
        <end position="47"/>
    </location>
</feature>
<dbReference type="Gene3D" id="1.10.10.10">
    <property type="entry name" value="Winged helix-like DNA-binding domain superfamily/Winged helix DNA-binding domain"/>
    <property type="match status" value="1"/>
</dbReference>
<dbReference type="InterPro" id="IPR015927">
    <property type="entry name" value="Peptidase_S24_S26A/B/C"/>
</dbReference>
<evidence type="ECO:0000256" key="13">
    <source>
        <dbReference type="RuleBase" id="RU003991"/>
    </source>
</evidence>
<comment type="caution">
    <text evidence="16">The sequence shown here is derived from an EMBL/GenBank/DDBJ whole genome shotgun (WGS) entry which is preliminary data.</text>
</comment>
<proteinExistence type="inferred from homology"/>
<comment type="subunit">
    <text evidence="12">Homodimer.</text>
</comment>
<dbReference type="GO" id="GO:0006281">
    <property type="term" value="P:DNA repair"/>
    <property type="evidence" value="ECO:0007669"/>
    <property type="project" value="UniProtKB-UniRule"/>
</dbReference>
<feature type="active site" description="For autocatalytic cleavage activity" evidence="12">
    <location>
        <position position="164"/>
    </location>
</feature>
<dbReference type="Pfam" id="PF00717">
    <property type="entry name" value="Peptidase_S24"/>
    <property type="match status" value="1"/>
</dbReference>
<keyword evidence="4 12" id="KW-0227">DNA damage</keyword>
<dbReference type="CDD" id="cd06529">
    <property type="entry name" value="S24_LexA-like"/>
    <property type="match status" value="1"/>
</dbReference>
<evidence type="ECO:0000256" key="1">
    <source>
        <dbReference type="ARBA" id="ARBA00007484"/>
    </source>
</evidence>
<organism evidence="16 17">
    <name type="scientific">Tectimicrobiota bacterium</name>
    <dbReference type="NCBI Taxonomy" id="2528274"/>
    <lineage>
        <taxon>Bacteria</taxon>
        <taxon>Pseudomonadati</taxon>
        <taxon>Nitrospinota/Tectimicrobiota group</taxon>
        <taxon>Candidatus Tectimicrobiota</taxon>
    </lineage>
</organism>
<keyword evidence="5 12" id="KW-0378">Hydrolase</keyword>
<keyword evidence="7 12" id="KW-0805">Transcription regulation</keyword>
<dbReference type="GO" id="GO:0006508">
    <property type="term" value="P:proteolysis"/>
    <property type="evidence" value="ECO:0007669"/>
    <property type="project" value="InterPro"/>
</dbReference>
<comment type="function">
    <text evidence="12">Represses a number of genes involved in the response to DNA damage (SOS response), including recA and lexA. In the presence of single-stranded DNA, RecA interacts with LexA causing an autocatalytic cleavage which disrupts the DNA-binding part of LexA, leading to derepression of the SOS regulon and eventually DNA repair.</text>
</comment>
<keyword evidence="10 12" id="KW-0234">DNA repair</keyword>
<dbReference type="InterPro" id="IPR036390">
    <property type="entry name" value="WH_DNA-bd_sf"/>
</dbReference>
<evidence type="ECO:0000256" key="6">
    <source>
        <dbReference type="ARBA" id="ARBA00022813"/>
    </source>
</evidence>
<evidence type="ECO:0000313" key="17">
    <source>
        <dbReference type="Proteomes" id="UP000782312"/>
    </source>
</evidence>
<dbReference type="Proteomes" id="UP000782312">
    <property type="component" value="Unassembled WGS sequence"/>
</dbReference>
<dbReference type="GO" id="GO:0006260">
    <property type="term" value="P:DNA replication"/>
    <property type="evidence" value="ECO:0007669"/>
    <property type="project" value="UniProtKB-UniRule"/>
</dbReference>
<evidence type="ECO:0000256" key="4">
    <source>
        <dbReference type="ARBA" id="ARBA00022763"/>
    </source>
</evidence>
<comment type="similarity">
    <text evidence="1 12 13">Belongs to the peptidase S24 family.</text>
</comment>
<sequence length="205" mass="22814">MFLTRRQREIYEFIREFIQVKGYAPSIAEIGQNFRLTSPATVHKHLQNLAQKGLIKRSWNRSRAIEMVSGADTVGAEAAYASGAIPLKGLIAAGAPLEAVEDNETIPLPWTPGKNNLYALKVKGTSMIEDHIQEGDYVIVEQRETAQNGETVVALLNGESATLKRFYREADHIRLQPANATMEPIRVKDSDLRIQGVVVGVLRKY</sequence>
<gene>
    <name evidence="12 16" type="primary">lexA</name>
    <name evidence="16" type="ORF">HYZ11_10450</name>
</gene>
<evidence type="ECO:0000256" key="8">
    <source>
        <dbReference type="ARBA" id="ARBA00023125"/>
    </source>
</evidence>
<feature type="site" description="Cleavage; by autolysis" evidence="12">
    <location>
        <begin position="93"/>
        <end position="94"/>
    </location>
</feature>
<evidence type="ECO:0000256" key="9">
    <source>
        <dbReference type="ARBA" id="ARBA00023163"/>
    </source>
</evidence>
<dbReference type="GO" id="GO:0009432">
    <property type="term" value="P:SOS response"/>
    <property type="evidence" value="ECO:0007669"/>
    <property type="project" value="UniProtKB-UniRule"/>
</dbReference>
<dbReference type="EC" id="3.4.21.88" evidence="12"/>
<keyword evidence="2 12" id="KW-0678">Repressor</keyword>
<dbReference type="AlphaFoldDB" id="A0A932I1E8"/>
<dbReference type="InterPro" id="IPR006200">
    <property type="entry name" value="LexA"/>
</dbReference>
<evidence type="ECO:0000256" key="5">
    <source>
        <dbReference type="ARBA" id="ARBA00022801"/>
    </source>
</evidence>
<reference evidence="16" key="1">
    <citation type="submission" date="2020-07" db="EMBL/GenBank/DDBJ databases">
        <title>Huge and variable diversity of episymbiotic CPR bacteria and DPANN archaea in groundwater ecosystems.</title>
        <authorList>
            <person name="He C.Y."/>
            <person name="Keren R."/>
            <person name="Whittaker M."/>
            <person name="Farag I.F."/>
            <person name="Doudna J."/>
            <person name="Cate J.H.D."/>
            <person name="Banfield J.F."/>
        </authorList>
    </citation>
    <scope>NUCLEOTIDE SEQUENCE</scope>
    <source>
        <strain evidence="16">NC_groundwater_763_Ag_S-0.2um_68_21</strain>
    </source>
</reference>
<dbReference type="HAMAP" id="MF_00015">
    <property type="entry name" value="LexA"/>
    <property type="match status" value="1"/>
</dbReference>
<evidence type="ECO:0000256" key="11">
    <source>
        <dbReference type="ARBA" id="ARBA00023236"/>
    </source>
</evidence>
<dbReference type="PANTHER" id="PTHR33516:SF2">
    <property type="entry name" value="LEXA REPRESSOR-RELATED"/>
    <property type="match status" value="1"/>
</dbReference>